<sequence>MQQHPKRKTVPSGIVVANPKAELSPIIFNPPKNKLLHGPLPTPTKAFNTRPLRRRHIASQSSLRSSTPGALQLHPCNWATRPSLPSPCHPLCHADDTLRHSACGTGTSAEARRSRLKSGGGDLILLRERPIVHHTSQPPHSKPAGKATPRRGHWVATSSLPPSLPARPGMRVAHRWSPAKARAPPPPPSLRYPSGSSWDSADLDGPTAASTTTSRRRRRRHHRLVPPPAASPLSNRRRRCCRAATTSADVPSPDPAASTVGAGVPLLDLAASTMGAGCPNRRCFGEEEAPLPPSLRPDGFPVGHSSDGKLEERRKVWRRSVRGGRSRCP</sequence>
<feature type="compositionally biased region" description="Basic residues" evidence="1">
    <location>
        <begin position="315"/>
        <end position="329"/>
    </location>
</feature>
<evidence type="ECO:0000256" key="1">
    <source>
        <dbReference type="SAM" id="MobiDB-lite"/>
    </source>
</evidence>
<keyword evidence="3" id="KW-1185">Reference proteome</keyword>
<proteinExistence type="predicted"/>
<accession>A0A0D3F756</accession>
<feature type="compositionally biased region" description="Basic residues" evidence="1">
    <location>
        <begin position="214"/>
        <end position="224"/>
    </location>
</feature>
<reference evidence="2" key="1">
    <citation type="journal article" date="2009" name="Rice">
        <title>De Novo Next Generation Sequencing of Plant Genomes.</title>
        <authorList>
            <person name="Rounsley S."/>
            <person name="Marri P.R."/>
            <person name="Yu Y."/>
            <person name="He R."/>
            <person name="Sisneros N."/>
            <person name="Goicoechea J.L."/>
            <person name="Lee S.J."/>
            <person name="Angelova A."/>
            <person name="Kudrna D."/>
            <person name="Luo M."/>
            <person name="Affourtit J."/>
            <person name="Desany B."/>
            <person name="Knight J."/>
            <person name="Niazi F."/>
            <person name="Egholm M."/>
            <person name="Wing R.A."/>
        </authorList>
    </citation>
    <scope>NUCLEOTIDE SEQUENCE [LARGE SCALE GENOMIC DNA]</scope>
    <source>
        <strain evidence="2">cv. IRGC 105608</strain>
    </source>
</reference>
<organism evidence="2">
    <name type="scientific">Oryza barthii</name>
    <dbReference type="NCBI Taxonomy" id="65489"/>
    <lineage>
        <taxon>Eukaryota</taxon>
        <taxon>Viridiplantae</taxon>
        <taxon>Streptophyta</taxon>
        <taxon>Embryophyta</taxon>
        <taxon>Tracheophyta</taxon>
        <taxon>Spermatophyta</taxon>
        <taxon>Magnoliopsida</taxon>
        <taxon>Liliopsida</taxon>
        <taxon>Poales</taxon>
        <taxon>Poaceae</taxon>
        <taxon>BOP clade</taxon>
        <taxon>Oryzoideae</taxon>
        <taxon>Oryzeae</taxon>
        <taxon>Oryzinae</taxon>
        <taxon>Oryza</taxon>
    </lineage>
</organism>
<feature type="region of interest" description="Disordered" evidence="1">
    <location>
        <begin position="285"/>
        <end position="329"/>
    </location>
</feature>
<feature type="region of interest" description="Disordered" evidence="1">
    <location>
        <begin position="128"/>
        <end position="239"/>
    </location>
</feature>
<evidence type="ECO:0000313" key="2">
    <source>
        <dbReference type="EnsemblPlants" id="OBART02G22790.1"/>
    </source>
</evidence>
<dbReference type="Gramene" id="OBART02G22790.1">
    <property type="protein sequence ID" value="OBART02G22790.1"/>
    <property type="gene ID" value="OBART02G22790"/>
</dbReference>
<dbReference type="AlphaFoldDB" id="A0A0D3F756"/>
<evidence type="ECO:0000313" key="3">
    <source>
        <dbReference type="Proteomes" id="UP000026960"/>
    </source>
</evidence>
<name>A0A0D3F756_9ORYZ</name>
<reference evidence="2" key="2">
    <citation type="submission" date="2015-03" db="UniProtKB">
        <authorList>
            <consortium name="EnsemblPlants"/>
        </authorList>
    </citation>
    <scope>IDENTIFICATION</scope>
</reference>
<dbReference type="HOGENOM" id="CLU_845602_0_0_1"/>
<protein>
    <submittedName>
        <fullName evidence="2">Uncharacterized protein</fullName>
    </submittedName>
</protein>
<dbReference type="PaxDb" id="65489-OBART02G22790.1"/>
<dbReference type="EnsemblPlants" id="OBART02G22790.1">
    <property type="protein sequence ID" value="OBART02G22790.1"/>
    <property type="gene ID" value="OBART02G22790"/>
</dbReference>
<dbReference type="Proteomes" id="UP000026960">
    <property type="component" value="Chromosome 2"/>
</dbReference>